<dbReference type="OrthoDB" id="6133115at2759"/>
<keyword evidence="2" id="KW-1185">Reference proteome</keyword>
<dbReference type="AlphaFoldDB" id="A0A166URQ1"/>
<reference evidence="1 2" key="1">
    <citation type="journal article" date="2016" name="Mol. Biol. Evol.">
        <title>Comparative Genomics of Early-Diverging Mushroom-Forming Fungi Provides Insights into the Origins of Lignocellulose Decay Capabilities.</title>
        <authorList>
            <person name="Nagy L.G."/>
            <person name="Riley R."/>
            <person name="Tritt A."/>
            <person name="Adam C."/>
            <person name="Daum C."/>
            <person name="Floudas D."/>
            <person name="Sun H."/>
            <person name="Yadav J.S."/>
            <person name="Pangilinan J."/>
            <person name="Larsson K.H."/>
            <person name="Matsuura K."/>
            <person name="Barry K."/>
            <person name="Labutti K."/>
            <person name="Kuo R."/>
            <person name="Ohm R.A."/>
            <person name="Bhattacharya S.S."/>
            <person name="Shirouzu T."/>
            <person name="Yoshinaga Y."/>
            <person name="Martin F.M."/>
            <person name="Grigoriev I.V."/>
            <person name="Hibbett D.S."/>
        </authorList>
    </citation>
    <scope>NUCLEOTIDE SEQUENCE [LARGE SCALE GENOMIC DNA]</scope>
    <source>
        <strain evidence="1 2">CBS 109695</strain>
    </source>
</reference>
<proteinExistence type="predicted"/>
<organism evidence="1 2">
    <name type="scientific">Athelia psychrophila</name>
    <dbReference type="NCBI Taxonomy" id="1759441"/>
    <lineage>
        <taxon>Eukaryota</taxon>
        <taxon>Fungi</taxon>
        <taxon>Dikarya</taxon>
        <taxon>Basidiomycota</taxon>
        <taxon>Agaricomycotina</taxon>
        <taxon>Agaricomycetes</taxon>
        <taxon>Agaricomycetidae</taxon>
        <taxon>Atheliales</taxon>
        <taxon>Atheliaceae</taxon>
        <taxon>Athelia</taxon>
    </lineage>
</organism>
<dbReference type="Proteomes" id="UP000076532">
    <property type="component" value="Unassembled WGS sequence"/>
</dbReference>
<protein>
    <submittedName>
        <fullName evidence="1">Uncharacterized protein</fullName>
    </submittedName>
</protein>
<gene>
    <name evidence="1" type="ORF">FIBSPDRAFT_723687</name>
</gene>
<evidence type="ECO:0000313" key="2">
    <source>
        <dbReference type="Proteomes" id="UP000076532"/>
    </source>
</evidence>
<name>A0A166URQ1_9AGAM</name>
<dbReference type="EMBL" id="KV417487">
    <property type="protein sequence ID" value="KZP31953.1"/>
    <property type="molecule type" value="Genomic_DNA"/>
</dbReference>
<evidence type="ECO:0000313" key="1">
    <source>
        <dbReference type="EMBL" id="KZP31953.1"/>
    </source>
</evidence>
<accession>A0A166URQ1</accession>
<sequence length="76" mass="8283">MNGIQGQPGTGTTKSAWIAERTTWGWAFWSTSITDAVIGVAGCFFIYECAYACFESYGQLEFPAVDNHAPSILPRS</sequence>